<organism evidence="2 3">
    <name type="scientific">Heterorhabditis bacteriophora</name>
    <name type="common">Entomopathogenic nematode worm</name>
    <dbReference type="NCBI Taxonomy" id="37862"/>
    <lineage>
        <taxon>Eukaryota</taxon>
        <taxon>Metazoa</taxon>
        <taxon>Ecdysozoa</taxon>
        <taxon>Nematoda</taxon>
        <taxon>Chromadorea</taxon>
        <taxon>Rhabditida</taxon>
        <taxon>Rhabditina</taxon>
        <taxon>Rhabditomorpha</taxon>
        <taxon>Strongyloidea</taxon>
        <taxon>Heterorhabditidae</taxon>
        <taxon>Heterorhabditis</taxon>
    </lineage>
</organism>
<evidence type="ECO:0000313" key="2">
    <source>
        <dbReference type="Proteomes" id="UP000095283"/>
    </source>
</evidence>
<accession>A0A1I7W889</accession>
<name>A0A1I7W889_HETBA</name>
<dbReference type="AlphaFoldDB" id="A0A1I7W889"/>
<dbReference type="Proteomes" id="UP000095283">
    <property type="component" value="Unplaced"/>
</dbReference>
<protein>
    <submittedName>
        <fullName evidence="3">Ovule protein</fullName>
    </submittedName>
</protein>
<reference evidence="3" key="1">
    <citation type="submission" date="2016-11" db="UniProtKB">
        <authorList>
            <consortium name="WormBaseParasite"/>
        </authorList>
    </citation>
    <scope>IDENTIFICATION</scope>
</reference>
<keyword evidence="1" id="KW-0812">Transmembrane</keyword>
<proteinExistence type="predicted"/>
<keyword evidence="1" id="KW-1133">Transmembrane helix</keyword>
<keyword evidence="1" id="KW-0472">Membrane</keyword>
<sequence length="107" mass="12647">MIYFIQFQHQIAVLSNIISLVLFKKENISDSRNYYREYNSSLVDGLLYFLLPCSVSSHQSSFLLNFGKTRTQQRRFYLFILLPIASLLIRQVLRWPCGVGHTKWNLQ</sequence>
<keyword evidence="2" id="KW-1185">Reference proteome</keyword>
<evidence type="ECO:0000313" key="3">
    <source>
        <dbReference type="WBParaSite" id="Hba_00850"/>
    </source>
</evidence>
<dbReference type="WBParaSite" id="Hba_00850">
    <property type="protein sequence ID" value="Hba_00850"/>
    <property type="gene ID" value="Hba_00850"/>
</dbReference>
<feature type="transmembrane region" description="Helical" evidence="1">
    <location>
        <begin position="76"/>
        <end position="93"/>
    </location>
</feature>
<evidence type="ECO:0000256" key="1">
    <source>
        <dbReference type="SAM" id="Phobius"/>
    </source>
</evidence>